<evidence type="ECO:0000313" key="20">
    <source>
        <dbReference type="Proteomes" id="UP000663829"/>
    </source>
</evidence>
<dbReference type="PROSITE" id="PS00137">
    <property type="entry name" value="SUBTILASE_HIS"/>
    <property type="match status" value="1"/>
</dbReference>
<evidence type="ECO:0000256" key="6">
    <source>
        <dbReference type="ARBA" id="ARBA00022825"/>
    </source>
</evidence>
<keyword evidence="14" id="KW-0812">Transmembrane</keyword>
<evidence type="ECO:0000313" key="18">
    <source>
        <dbReference type="EMBL" id="CAF3645420.1"/>
    </source>
</evidence>
<evidence type="ECO:0000256" key="10">
    <source>
        <dbReference type="PIRSR" id="PIRSR615500-1"/>
    </source>
</evidence>
<comment type="cofactor">
    <cofactor evidence="1">
        <name>Ca(2+)</name>
        <dbReference type="ChEBI" id="CHEBI:29108"/>
    </cofactor>
</comment>
<feature type="compositionally biased region" description="Basic and acidic residues" evidence="13">
    <location>
        <begin position="193"/>
        <end position="205"/>
    </location>
</feature>
<keyword evidence="7" id="KW-0865">Zymogen</keyword>
<keyword evidence="20" id="KW-1185">Reference proteome</keyword>
<evidence type="ECO:0000259" key="15">
    <source>
        <dbReference type="PROSITE" id="PS51829"/>
    </source>
</evidence>
<comment type="similarity">
    <text evidence="11 12">Belongs to the peptidase S8 family.</text>
</comment>
<dbReference type="OrthoDB" id="300641at2759"/>
<feature type="domain" description="P/Homo B" evidence="15">
    <location>
        <begin position="458"/>
        <end position="592"/>
    </location>
</feature>
<dbReference type="EMBL" id="CAJOBC010000988">
    <property type="protein sequence ID" value="CAF3645420.1"/>
    <property type="molecule type" value="Genomic_DNA"/>
</dbReference>
<dbReference type="PROSITE" id="PS51892">
    <property type="entry name" value="SUBTILASE"/>
    <property type="match status" value="1"/>
</dbReference>
<keyword evidence="2 11" id="KW-0645">Protease</keyword>
<feature type="transmembrane region" description="Helical" evidence="14">
    <location>
        <begin position="1060"/>
        <end position="1081"/>
    </location>
</feature>
<dbReference type="Proteomes" id="UP000663829">
    <property type="component" value="Unassembled WGS sequence"/>
</dbReference>
<dbReference type="InterPro" id="IPR015500">
    <property type="entry name" value="Peptidase_S8_subtilisin-rel"/>
</dbReference>
<feature type="transmembrane region" description="Helical" evidence="14">
    <location>
        <begin position="7"/>
        <end position="29"/>
    </location>
</feature>
<evidence type="ECO:0000256" key="9">
    <source>
        <dbReference type="ARBA" id="ARBA00023180"/>
    </source>
</evidence>
<accession>A0A813WMR4</accession>
<dbReference type="SUPFAM" id="SSF57184">
    <property type="entry name" value="Growth factor receptor domain"/>
    <property type="match status" value="3"/>
</dbReference>
<dbReference type="Proteomes" id="UP000682733">
    <property type="component" value="Unassembled WGS sequence"/>
</dbReference>
<evidence type="ECO:0000256" key="2">
    <source>
        <dbReference type="ARBA" id="ARBA00022670"/>
    </source>
</evidence>
<dbReference type="Pfam" id="PF01483">
    <property type="entry name" value="P_proprotein"/>
    <property type="match status" value="1"/>
</dbReference>
<sequence length="1199" mass="134129">MVNLTDNSILICYCLLIYYYFAIASSFILTDKPNTIVIEVNGDCLTVGAYVAHLHGYRVVREIFPSFCEVEENPLSEHHQRHRRAVLNGEDPVDILQRHKDISWAEHQVRKIRQKREYVWNDPQWPRMWYLQRNEHTVSLPDLNVTGAWLLGYTGHGSVVTFLDDGLEYDHPDLKANYDEEASYDINDNDADPSPRYDPSNENKHGTRCAGEVAAMVNNSICGVGAAYHAKVGGIRMLDGDVTDSVEARSLSHRPDHVDIYSASWGPDDNGVVVDGPGRLAKKAFEDGAQKGRGGKGSIFVWASGNGGRQFDSCACDGYINSIYTISISATTERGEKPWYLEECSATLASAYSSGNVGGVEHDILTTDLRHECTEKHTGTSAAAPLAAAIIALALEANPNLTWRDVMHLVVLSSRPLAIPSNKDYVTNAVGFNVSSKFGFGLMDAGLMTWYAEKWINVPPMVSCSSVPVEPSLYVAPNQQNFFEVNVLNCKNSDATQEVNFIEQVQIFVSLSADRRGDIELYLYSPSGTKSQLLPRRQKDSSNKGFQDWPFLTVQVWGESPHGLWKLEVVNTGSGSARLISWRLVIHGTKEYPWLSRSTTLSPLSSDGLPHSCHPECKSDLQPCGPSELDCVDCRHYKQILPDQKFRCLAVCPDDTYPSSNTTCLPCHTNCATCRSSSETSCISCKVDKYLVHDTMTCIQTCPEAYYIDKKLRKCVRCKSDCLSCDNEPSQCTSCSDGYTLKDGGCLKAAKACESTNYYDFDANKCRWCDSRCLTCNGPGSDQCTSCNQEANSKYRYIQQHSCVKTCSPGYVLINNKCEKNAGKPFYIDQKTHQSHSCHSSCLLCNGSKPNHCIACANNKILAHDGYCIDNCPEGYYVEKAETLSYTTNTCRSCQHGCTSCTDKSTCKQCDWNYEIKNDQCYPRCGTEYVSSSTELDCKTCTEGFTMINNKCISDCLNDAYYCKVDKVCKLCSENCLQCLYPGTYCRDCVYPMALNMFTHRCLSCCLTNITDENCCQCPQSYDGLCLHPLVKPEISSDILSVLTKIQNKFKTLDHTFQTIIFICLLIFIFVFSICSICLLYRLFSKRLPSKHIANHSSNIQYKMLNNNDDIDEDDNEEQECFSADKYEILNNDNRRKLLKHNVIELKSTSNANNKEQHSDDLSMKSTLTDSSNLTIDMLKSTKNNVLVPTESIISINSR</sequence>
<evidence type="ECO:0000256" key="4">
    <source>
        <dbReference type="ARBA" id="ARBA00022729"/>
    </source>
</evidence>
<dbReference type="PANTHER" id="PTHR42884">
    <property type="entry name" value="PROPROTEIN CONVERTASE SUBTILISIN/KEXIN-RELATED"/>
    <property type="match status" value="1"/>
</dbReference>
<keyword evidence="8" id="KW-1015">Disulfide bond</keyword>
<dbReference type="CDD" id="cd00064">
    <property type="entry name" value="FU"/>
    <property type="match status" value="4"/>
</dbReference>
<dbReference type="SUPFAM" id="SSF52743">
    <property type="entry name" value="Subtilisin-like"/>
    <property type="match status" value="1"/>
</dbReference>
<dbReference type="EMBL" id="CAJNOK010002719">
    <property type="protein sequence ID" value="CAF0871983.1"/>
    <property type="molecule type" value="Genomic_DNA"/>
</dbReference>
<keyword evidence="3" id="KW-0165">Cleavage on pair of basic residues</keyword>
<dbReference type="InterPro" id="IPR002884">
    <property type="entry name" value="P_dom"/>
</dbReference>
<dbReference type="InterPro" id="IPR034182">
    <property type="entry name" value="Kexin/furin"/>
</dbReference>
<feature type="active site" description="Charge relay system" evidence="10 11">
    <location>
        <position position="381"/>
    </location>
</feature>
<dbReference type="GO" id="GO:0004252">
    <property type="term" value="F:serine-type endopeptidase activity"/>
    <property type="evidence" value="ECO:0007669"/>
    <property type="project" value="UniProtKB-UniRule"/>
</dbReference>
<feature type="region of interest" description="Disordered" evidence="13">
    <location>
        <begin position="182"/>
        <end position="205"/>
    </location>
</feature>
<dbReference type="Proteomes" id="UP000681722">
    <property type="component" value="Unassembled WGS sequence"/>
</dbReference>
<evidence type="ECO:0000256" key="5">
    <source>
        <dbReference type="ARBA" id="ARBA00022801"/>
    </source>
</evidence>
<feature type="active site" description="Charge relay system" evidence="10 11">
    <location>
        <position position="205"/>
    </location>
</feature>
<evidence type="ECO:0000256" key="3">
    <source>
        <dbReference type="ARBA" id="ARBA00022685"/>
    </source>
</evidence>
<dbReference type="SMART" id="SM00261">
    <property type="entry name" value="FU"/>
    <property type="match status" value="7"/>
</dbReference>
<dbReference type="PROSITE" id="PS00138">
    <property type="entry name" value="SUBTILASE_SER"/>
    <property type="match status" value="1"/>
</dbReference>
<dbReference type="EMBL" id="CAJOBA010002720">
    <property type="protein sequence ID" value="CAF3656868.1"/>
    <property type="molecule type" value="Genomic_DNA"/>
</dbReference>
<dbReference type="Proteomes" id="UP000677228">
    <property type="component" value="Unassembled WGS sequence"/>
</dbReference>
<evidence type="ECO:0000313" key="17">
    <source>
        <dbReference type="EMBL" id="CAF0871983.1"/>
    </source>
</evidence>
<dbReference type="GO" id="GO:0005802">
    <property type="term" value="C:trans-Golgi network"/>
    <property type="evidence" value="ECO:0007669"/>
    <property type="project" value="TreeGrafter"/>
</dbReference>
<dbReference type="Gene3D" id="2.60.120.260">
    <property type="entry name" value="Galactose-binding domain-like"/>
    <property type="match status" value="1"/>
</dbReference>
<dbReference type="InterPro" id="IPR000209">
    <property type="entry name" value="Peptidase_S8/S53_dom"/>
</dbReference>
<dbReference type="EMBL" id="CAJNOQ010000988">
    <property type="protein sequence ID" value="CAF0857724.1"/>
    <property type="molecule type" value="Genomic_DNA"/>
</dbReference>
<dbReference type="Gene3D" id="3.40.50.200">
    <property type="entry name" value="Peptidase S8/S53 domain"/>
    <property type="match status" value="1"/>
</dbReference>
<keyword evidence="4" id="KW-0732">Signal</keyword>
<dbReference type="GO" id="GO:0016486">
    <property type="term" value="P:peptide hormone processing"/>
    <property type="evidence" value="ECO:0007669"/>
    <property type="project" value="TreeGrafter"/>
</dbReference>
<dbReference type="GO" id="GO:0000139">
    <property type="term" value="C:Golgi membrane"/>
    <property type="evidence" value="ECO:0007669"/>
    <property type="project" value="TreeGrafter"/>
</dbReference>
<evidence type="ECO:0000256" key="14">
    <source>
        <dbReference type="SAM" id="Phobius"/>
    </source>
</evidence>
<dbReference type="InterPro" id="IPR006212">
    <property type="entry name" value="Furin_repeat"/>
</dbReference>
<dbReference type="InterPro" id="IPR009030">
    <property type="entry name" value="Growth_fac_rcpt_cys_sf"/>
</dbReference>
<dbReference type="InterPro" id="IPR022398">
    <property type="entry name" value="Peptidase_S8_His-AS"/>
</dbReference>
<dbReference type="CDD" id="cd04059">
    <property type="entry name" value="Peptidases_S8_Protein_convertases_Kexins_Furin-like"/>
    <property type="match status" value="1"/>
</dbReference>
<name>A0A813WMR4_9BILA</name>
<keyword evidence="6 11" id="KW-0720">Serine protease</keyword>
<comment type="caution">
    <text evidence="16">The sequence shown here is derived from an EMBL/GenBank/DDBJ whole genome shotgun (WGS) entry which is preliminary data.</text>
</comment>
<dbReference type="FunFam" id="2.60.120.260:FF:000006">
    <property type="entry name" value="Proprotein convertase subtilisin/kexin type 5"/>
    <property type="match status" value="1"/>
</dbReference>
<feature type="compositionally biased region" description="Acidic residues" evidence="13">
    <location>
        <begin position="182"/>
        <end position="191"/>
    </location>
</feature>
<keyword evidence="14" id="KW-1133">Transmembrane helix</keyword>
<reference evidence="16" key="1">
    <citation type="submission" date="2021-02" db="EMBL/GenBank/DDBJ databases">
        <authorList>
            <person name="Nowell W R."/>
        </authorList>
    </citation>
    <scope>NUCLEOTIDE SEQUENCE</scope>
</reference>
<feature type="active site" description="Charge relay system" evidence="10 11">
    <location>
        <position position="164"/>
    </location>
</feature>
<dbReference type="FunFam" id="3.40.50.200:FF:000001">
    <property type="entry name" value="Furin 2, isoform B"/>
    <property type="match status" value="1"/>
</dbReference>
<evidence type="ECO:0000256" key="12">
    <source>
        <dbReference type="RuleBase" id="RU003355"/>
    </source>
</evidence>
<keyword evidence="9" id="KW-0325">Glycoprotein</keyword>
<evidence type="ECO:0000313" key="16">
    <source>
        <dbReference type="EMBL" id="CAF0857724.1"/>
    </source>
</evidence>
<protein>
    <recommendedName>
        <fullName evidence="15">P/Homo B domain-containing protein</fullName>
    </recommendedName>
</protein>
<organism evidence="16 20">
    <name type="scientific">Didymodactylos carnosus</name>
    <dbReference type="NCBI Taxonomy" id="1234261"/>
    <lineage>
        <taxon>Eukaryota</taxon>
        <taxon>Metazoa</taxon>
        <taxon>Spiralia</taxon>
        <taxon>Gnathifera</taxon>
        <taxon>Rotifera</taxon>
        <taxon>Eurotatoria</taxon>
        <taxon>Bdelloidea</taxon>
        <taxon>Philodinida</taxon>
        <taxon>Philodinidae</taxon>
        <taxon>Didymodactylos</taxon>
    </lineage>
</organism>
<evidence type="ECO:0000313" key="19">
    <source>
        <dbReference type="EMBL" id="CAF3656868.1"/>
    </source>
</evidence>
<dbReference type="InterPro" id="IPR023827">
    <property type="entry name" value="Peptidase_S8_Asp-AS"/>
</dbReference>
<dbReference type="PANTHER" id="PTHR42884:SF3">
    <property type="entry name" value="FURIN-LIKE PROTEASE 1, ISOFORMS 1_1-X_2"/>
    <property type="match status" value="1"/>
</dbReference>
<dbReference type="PROSITE" id="PS51829">
    <property type="entry name" value="P_HOMO_B"/>
    <property type="match status" value="1"/>
</dbReference>
<evidence type="ECO:0000256" key="11">
    <source>
        <dbReference type="PROSITE-ProRule" id="PRU01240"/>
    </source>
</evidence>
<dbReference type="PROSITE" id="PS00136">
    <property type="entry name" value="SUBTILASE_ASP"/>
    <property type="match status" value="1"/>
</dbReference>
<dbReference type="PRINTS" id="PR00723">
    <property type="entry name" value="SUBTILISIN"/>
</dbReference>
<evidence type="ECO:0000256" key="8">
    <source>
        <dbReference type="ARBA" id="ARBA00023157"/>
    </source>
</evidence>
<proteinExistence type="inferred from homology"/>
<dbReference type="InterPro" id="IPR036852">
    <property type="entry name" value="Peptidase_S8/S53_dom_sf"/>
</dbReference>
<evidence type="ECO:0000256" key="13">
    <source>
        <dbReference type="SAM" id="MobiDB-lite"/>
    </source>
</evidence>
<dbReference type="Gene3D" id="2.10.220.10">
    <property type="entry name" value="Hormone Receptor, Insulin-like Growth Factor Receptor 1, Chain A, domain 2"/>
    <property type="match status" value="4"/>
</dbReference>
<dbReference type="AlphaFoldDB" id="A0A813WMR4"/>
<dbReference type="InterPro" id="IPR008979">
    <property type="entry name" value="Galactose-bd-like_sf"/>
</dbReference>
<dbReference type="InterPro" id="IPR023828">
    <property type="entry name" value="Peptidase_S8_Ser-AS"/>
</dbReference>
<keyword evidence="14" id="KW-0472">Membrane</keyword>
<evidence type="ECO:0000256" key="1">
    <source>
        <dbReference type="ARBA" id="ARBA00001913"/>
    </source>
</evidence>
<dbReference type="Pfam" id="PF00082">
    <property type="entry name" value="Peptidase_S8"/>
    <property type="match status" value="1"/>
</dbReference>
<keyword evidence="5 11" id="KW-0378">Hydrolase</keyword>
<dbReference type="SUPFAM" id="SSF49785">
    <property type="entry name" value="Galactose-binding domain-like"/>
    <property type="match status" value="1"/>
</dbReference>
<gene>
    <name evidence="16" type="ORF">GPM918_LOCUS6419</name>
    <name evidence="17" type="ORF">OVA965_LOCUS8180</name>
    <name evidence="18" type="ORF">SRO942_LOCUS6419</name>
    <name evidence="19" type="ORF">TMI583_LOCUS8176</name>
</gene>
<evidence type="ECO:0000256" key="7">
    <source>
        <dbReference type="ARBA" id="ARBA00023145"/>
    </source>
</evidence>